<evidence type="ECO:0000313" key="1">
    <source>
        <dbReference type="EMBL" id="CEK69400.1"/>
    </source>
</evidence>
<gene>
    <name evidence="1" type="primary">ORF70109</name>
</gene>
<feature type="non-terminal residue" evidence="1">
    <location>
        <position position="1"/>
    </location>
</feature>
<sequence length="56" mass="6806">IFDIITQKVEEDHYRGGILAKRKTMRMEHDLSITYERNSEGLLRWQHFLHIIICSY</sequence>
<proteinExistence type="predicted"/>
<dbReference type="EMBL" id="HACG01022535">
    <property type="protein sequence ID" value="CEK69400.1"/>
    <property type="molecule type" value="Transcribed_RNA"/>
</dbReference>
<reference evidence="1" key="1">
    <citation type="submission" date="2014-12" db="EMBL/GenBank/DDBJ databases">
        <title>Insight into the proteome of Arion vulgaris.</title>
        <authorList>
            <person name="Aradska J."/>
            <person name="Bulat T."/>
            <person name="Smidak R."/>
            <person name="Sarate P."/>
            <person name="Gangsoo J."/>
            <person name="Sialana F."/>
            <person name="Bilban M."/>
            <person name="Lubec G."/>
        </authorList>
    </citation>
    <scope>NUCLEOTIDE SEQUENCE</scope>
    <source>
        <tissue evidence="1">Skin</tissue>
    </source>
</reference>
<organism evidence="1">
    <name type="scientific">Arion vulgaris</name>
    <dbReference type="NCBI Taxonomy" id="1028688"/>
    <lineage>
        <taxon>Eukaryota</taxon>
        <taxon>Metazoa</taxon>
        <taxon>Spiralia</taxon>
        <taxon>Lophotrochozoa</taxon>
        <taxon>Mollusca</taxon>
        <taxon>Gastropoda</taxon>
        <taxon>Heterobranchia</taxon>
        <taxon>Euthyneura</taxon>
        <taxon>Panpulmonata</taxon>
        <taxon>Eupulmonata</taxon>
        <taxon>Stylommatophora</taxon>
        <taxon>Helicina</taxon>
        <taxon>Arionoidea</taxon>
        <taxon>Arionidae</taxon>
        <taxon>Arion</taxon>
    </lineage>
</organism>
<protein>
    <submittedName>
        <fullName evidence="1">Uncharacterized protein</fullName>
    </submittedName>
</protein>
<dbReference type="AlphaFoldDB" id="A0A0B6ZNV8"/>
<accession>A0A0B6ZNV8</accession>
<name>A0A0B6ZNV8_9EUPU</name>